<sequence>MKPAWYLFPSFLALASAKKRPTINFPTDTTQPVAWKVSVSPAFINDIVKRAKLFEPASEFEDGDESNDNWEEGVPRAESAALKKHWVEEFDWFKRRAHNTNGYSHYALTVEAGDGYNRPVPLHFVHERSKRKDAIPLLLIHGYPSTFLEWSKVIKPLASPKNRKDQHFHVVAVDLPGFGFSPAPVLSTLGPKQLAVAFDNLMQTLGYSKYGVMSTDQGSWSGMWMSYLVPKSLIGHYSDFASLQPTATDLERYAIKQTTKEENLYIGSSQAFAQGHSSYLQVFVQSPRGIGEALGSTPVGFAAYPWGIVRNVSGVYELTNDYLITHTILLLLQVACTSIRLYKLAFSPESKAFGYTEVPTGISRWSWKGGPFPDLDNLPLVVTQVWLERHVNLVHLTTFGYGGHFPAETRPEEWLRDIRKFFSKL</sequence>
<comment type="caution">
    <text evidence="6">The sequence shown here is derived from an EMBL/GenBank/DDBJ whole genome shotgun (WGS) entry which is preliminary data.</text>
</comment>
<feature type="active site" description="Nucleophile" evidence="4">
    <location>
        <position position="216"/>
    </location>
</feature>
<dbReference type="GO" id="GO:0004301">
    <property type="term" value="F:epoxide hydrolase activity"/>
    <property type="evidence" value="ECO:0007669"/>
    <property type="project" value="TreeGrafter"/>
</dbReference>
<feature type="domain" description="Epoxide hydrolase N-terminal" evidence="5">
    <location>
        <begin position="35"/>
        <end position="150"/>
    </location>
</feature>
<dbReference type="SUPFAM" id="SSF53474">
    <property type="entry name" value="alpha/beta-Hydrolases"/>
    <property type="match status" value="1"/>
</dbReference>
<keyword evidence="7" id="KW-1185">Reference proteome</keyword>
<comment type="similarity">
    <text evidence="1">Belongs to the peptidase S33 family.</text>
</comment>
<dbReference type="Proteomes" id="UP000717696">
    <property type="component" value="Unassembled WGS sequence"/>
</dbReference>
<feature type="active site" description="Proton donor" evidence="4">
    <location>
        <position position="342"/>
    </location>
</feature>
<dbReference type="Pfam" id="PF06441">
    <property type="entry name" value="EHN"/>
    <property type="match status" value="1"/>
</dbReference>
<dbReference type="OrthoDB" id="6431331at2759"/>
<feature type="non-terminal residue" evidence="6">
    <location>
        <position position="425"/>
    </location>
</feature>
<evidence type="ECO:0000256" key="1">
    <source>
        <dbReference type="ARBA" id="ARBA00010088"/>
    </source>
</evidence>
<proteinExistence type="inferred from homology"/>
<dbReference type="PANTHER" id="PTHR21661:SF35">
    <property type="entry name" value="EPOXIDE HYDROLASE"/>
    <property type="match status" value="1"/>
</dbReference>
<dbReference type="InterPro" id="IPR029058">
    <property type="entry name" value="AB_hydrolase_fold"/>
</dbReference>
<dbReference type="InterPro" id="IPR000639">
    <property type="entry name" value="Epox_hydrolase-like"/>
</dbReference>
<dbReference type="PRINTS" id="PR00412">
    <property type="entry name" value="EPOXHYDRLASE"/>
</dbReference>
<evidence type="ECO:0000259" key="5">
    <source>
        <dbReference type="Pfam" id="PF06441"/>
    </source>
</evidence>
<dbReference type="EMBL" id="JAGMUU010000024">
    <property type="protein sequence ID" value="KAH7125047.1"/>
    <property type="molecule type" value="Genomic_DNA"/>
</dbReference>
<dbReference type="PIRSF" id="PIRSF001112">
    <property type="entry name" value="Epoxide_hydrolase"/>
    <property type="match status" value="1"/>
</dbReference>
<evidence type="ECO:0000256" key="4">
    <source>
        <dbReference type="PIRSR" id="PIRSR001112-1"/>
    </source>
</evidence>
<feature type="active site" description="Proton acceptor" evidence="4">
    <location>
        <position position="404"/>
    </location>
</feature>
<dbReference type="InterPro" id="IPR016292">
    <property type="entry name" value="Epoxide_hydrolase"/>
</dbReference>
<keyword evidence="3 6" id="KW-0378">Hydrolase</keyword>
<dbReference type="Gene3D" id="3.40.50.1820">
    <property type="entry name" value="alpha/beta hydrolase"/>
    <property type="match status" value="1"/>
</dbReference>
<dbReference type="GO" id="GO:0097176">
    <property type="term" value="P:epoxide metabolic process"/>
    <property type="evidence" value="ECO:0007669"/>
    <property type="project" value="TreeGrafter"/>
</dbReference>
<reference evidence="6" key="1">
    <citation type="journal article" date="2021" name="Nat. Commun.">
        <title>Genetic determinants of endophytism in the Arabidopsis root mycobiome.</title>
        <authorList>
            <person name="Mesny F."/>
            <person name="Miyauchi S."/>
            <person name="Thiergart T."/>
            <person name="Pickel B."/>
            <person name="Atanasova L."/>
            <person name="Karlsson M."/>
            <person name="Huettel B."/>
            <person name="Barry K.W."/>
            <person name="Haridas S."/>
            <person name="Chen C."/>
            <person name="Bauer D."/>
            <person name="Andreopoulos W."/>
            <person name="Pangilinan J."/>
            <person name="LaButti K."/>
            <person name="Riley R."/>
            <person name="Lipzen A."/>
            <person name="Clum A."/>
            <person name="Drula E."/>
            <person name="Henrissat B."/>
            <person name="Kohler A."/>
            <person name="Grigoriev I.V."/>
            <person name="Martin F.M."/>
            <person name="Hacquard S."/>
        </authorList>
    </citation>
    <scope>NUCLEOTIDE SEQUENCE</scope>
    <source>
        <strain evidence="6">MPI-CAGE-AT-0021</strain>
    </source>
</reference>
<evidence type="ECO:0000313" key="7">
    <source>
        <dbReference type="Proteomes" id="UP000717696"/>
    </source>
</evidence>
<name>A0A9P9DU02_9HYPO</name>
<protein>
    <submittedName>
        <fullName evidence="6">Alpha/Beta hydrolase protein</fullName>
    </submittedName>
</protein>
<dbReference type="PANTHER" id="PTHR21661">
    <property type="entry name" value="EPOXIDE HYDROLASE 1-RELATED"/>
    <property type="match status" value="1"/>
</dbReference>
<gene>
    <name evidence="6" type="ORF">B0J13DRAFT_647230</name>
</gene>
<evidence type="ECO:0000313" key="6">
    <source>
        <dbReference type="EMBL" id="KAH7125047.1"/>
    </source>
</evidence>
<dbReference type="AlphaFoldDB" id="A0A9P9DU02"/>
<evidence type="ECO:0000256" key="3">
    <source>
        <dbReference type="ARBA" id="ARBA00022801"/>
    </source>
</evidence>
<organism evidence="6 7">
    <name type="scientific">Dactylonectria estremocensis</name>
    <dbReference type="NCBI Taxonomy" id="1079267"/>
    <lineage>
        <taxon>Eukaryota</taxon>
        <taxon>Fungi</taxon>
        <taxon>Dikarya</taxon>
        <taxon>Ascomycota</taxon>
        <taxon>Pezizomycotina</taxon>
        <taxon>Sordariomycetes</taxon>
        <taxon>Hypocreomycetidae</taxon>
        <taxon>Hypocreales</taxon>
        <taxon>Nectriaceae</taxon>
        <taxon>Dactylonectria</taxon>
    </lineage>
</organism>
<dbReference type="InterPro" id="IPR010497">
    <property type="entry name" value="Epoxide_hydro_N"/>
</dbReference>
<evidence type="ECO:0000256" key="2">
    <source>
        <dbReference type="ARBA" id="ARBA00022797"/>
    </source>
</evidence>
<keyword evidence="2" id="KW-0058">Aromatic hydrocarbons catabolism</keyword>
<accession>A0A9P9DU02</accession>